<dbReference type="PANTHER" id="PTHR37833:SF1">
    <property type="entry name" value="SIGNAL PEPTIDE PROTEIN"/>
    <property type="match status" value="1"/>
</dbReference>
<organism evidence="2 3">
    <name type="scientific">Candidatus Enterocola intestinipullorum</name>
    <dbReference type="NCBI Taxonomy" id="2840783"/>
    <lineage>
        <taxon>Bacteria</taxon>
        <taxon>Pseudomonadati</taxon>
        <taxon>Bacteroidota</taxon>
        <taxon>Bacteroidia</taxon>
        <taxon>Bacteroidales</taxon>
        <taxon>Candidatus Enterocola</taxon>
    </lineage>
</organism>
<protein>
    <submittedName>
        <fullName evidence="2">DUF1573 domain-containing protein</fullName>
    </submittedName>
</protein>
<dbReference type="Proteomes" id="UP000823637">
    <property type="component" value="Unassembled WGS sequence"/>
</dbReference>
<proteinExistence type="predicted"/>
<gene>
    <name evidence="2" type="ORF">IAC32_01670</name>
</gene>
<dbReference type="EMBL" id="JADIMR010000024">
    <property type="protein sequence ID" value="MBO8446440.1"/>
    <property type="molecule type" value="Genomic_DNA"/>
</dbReference>
<sequence length="145" mass="15685">MKTKVLIISALMAFIGCFAASAQQAATQTSQGGLTFNERIHDFGQINEADGRVKTIFEFVNDTNVPITMTNVQASCGCTVPEWSREPIAPKKKGYISVTFNPAGRPGNFRKSITVRYTEAGSTQSKATTLNIRGEVIPAVKKVAK</sequence>
<dbReference type="InterPro" id="IPR011467">
    <property type="entry name" value="DUF1573"/>
</dbReference>
<name>A0A9D9EGG9_9BACT</name>
<dbReference type="Gene3D" id="2.60.40.10">
    <property type="entry name" value="Immunoglobulins"/>
    <property type="match status" value="1"/>
</dbReference>
<dbReference type="PANTHER" id="PTHR37833">
    <property type="entry name" value="LIPOPROTEIN-RELATED"/>
    <property type="match status" value="1"/>
</dbReference>
<evidence type="ECO:0000313" key="3">
    <source>
        <dbReference type="Proteomes" id="UP000823637"/>
    </source>
</evidence>
<reference evidence="2" key="1">
    <citation type="submission" date="2020-10" db="EMBL/GenBank/DDBJ databases">
        <authorList>
            <person name="Gilroy R."/>
        </authorList>
    </citation>
    <scope>NUCLEOTIDE SEQUENCE</scope>
    <source>
        <strain evidence="2">D3-1215</strain>
    </source>
</reference>
<accession>A0A9D9EGG9</accession>
<dbReference type="Pfam" id="PF07610">
    <property type="entry name" value="DUF1573"/>
    <property type="match status" value="1"/>
</dbReference>
<evidence type="ECO:0000313" key="2">
    <source>
        <dbReference type="EMBL" id="MBO8446440.1"/>
    </source>
</evidence>
<feature type="signal peptide" evidence="1">
    <location>
        <begin position="1"/>
        <end position="25"/>
    </location>
</feature>
<dbReference type="AlphaFoldDB" id="A0A9D9EGG9"/>
<dbReference type="PROSITE" id="PS51257">
    <property type="entry name" value="PROKAR_LIPOPROTEIN"/>
    <property type="match status" value="1"/>
</dbReference>
<reference evidence="2" key="2">
    <citation type="journal article" date="2021" name="PeerJ">
        <title>Extensive microbial diversity within the chicken gut microbiome revealed by metagenomics and culture.</title>
        <authorList>
            <person name="Gilroy R."/>
            <person name="Ravi A."/>
            <person name="Getino M."/>
            <person name="Pursley I."/>
            <person name="Horton D.L."/>
            <person name="Alikhan N.F."/>
            <person name="Baker D."/>
            <person name="Gharbi K."/>
            <person name="Hall N."/>
            <person name="Watson M."/>
            <person name="Adriaenssens E.M."/>
            <person name="Foster-Nyarko E."/>
            <person name="Jarju S."/>
            <person name="Secka A."/>
            <person name="Antonio M."/>
            <person name="Oren A."/>
            <person name="Chaudhuri R.R."/>
            <person name="La Ragione R."/>
            <person name="Hildebrand F."/>
            <person name="Pallen M.J."/>
        </authorList>
    </citation>
    <scope>NUCLEOTIDE SEQUENCE</scope>
    <source>
        <strain evidence="2">D3-1215</strain>
    </source>
</reference>
<dbReference type="InterPro" id="IPR013783">
    <property type="entry name" value="Ig-like_fold"/>
</dbReference>
<keyword evidence="1" id="KW-0732">Signal</keyword>
<evidence type="ECO:0000256" key="1">
    <source>
        <dbReference type="SAM" id="SignalP"/>
    </source>
</evidence>
<feature type="chain" id="PRO_5039074642" evidence="1">
    <location>
        <begin position="26"/>
        <end position="145"/>
    </location>
</feature>
<comment type="caution">
    <text evidence="2">The sequence shown here is derived from an EMBL/GenBank/DDBJ whole genome shotgun (WGS) entry which is preliminary data.</text>
</comment>